<proteinExistence type="evidence at transcript level"/>
<organism evidence="1">
    <name type="scientific">Lotus japonicus</name>
    <name type="common">Lotus corniculatus var. japonicus</name>
    <dbReference type="NCBI Taxonomy" id="34305"/>
    <lineage>
        <taxon>Eukaryota</taxon>
        <taxon>Viridiplantae</taxon>
        <taxon>Streptophyta</taxon>
        <taxon>Embryophyta</taxon>
        <taxon>Tracheophyta</taxon>
        <taxon>Spermatophyta</taxon>
        <taxon>Magnoliopsida</taxon>
        <taxon>eudicotyledons</taxon>
        <taxon>Gunneridae</taxon>
        <taxon>Pentapetalae</taxon>
        <taxon>rosids</taxon>
        <taxon>fabids</taxon>
        <taxon>Fabales</taxon>
        <taxon>Fabaceae</taxon>
        <taxon>Papilionoideae</taxon>
        <taxon>50 kb inversion clade</taxon>
        <taxon>NPAAA clade</taxon>
        <taxon>Hologalegina</taxon>
        <taxon>robinioid clade</taxon>
        <taxon>Loteae</taxon>
        <taxon>Lotus</taxon>
    </lineage>
</organism>
<evidence type="ECO:0000313" key="1">
    <source>
        <dbReference type="EMBL" id="AFK38551.1"/>
    </source>
</evidence>
<reference evidence="1" key="1">
    <citation type="submission" date="2012-05" db="EMBL/GenBank/DDBJ databases">
        <authorList>
            <person name="Krishnakumar V."/>
            <person name="Cheung F."/>
            <person name="Xiao Y."/>
            <person name="Chan A."/>
            <person name="Moskal W.A."/>
            <person name="Town C.D."/>
        </authorList>
    </citation>
    <scope>NUCLEOTIDE SEQUENCE</scope>
</reference>
<dbReference type="EMBL" id="BT138756">
    <property type="protein sequence ID" value="AFK38551.1"/>
    <property type="molecule type" value="mRNA"/>
</dbReference>
<accession>I3SE59</accession>
<sequence>MGPFFCCFFLHKGKDGLCKHLVCSHKVNHYSSICNVYEPIWIVETKASKKIPWCCISKSSIAHATTEHVECCGHCNAYLCSFLHCFCLKWWGFHCVLNFNENHSK</sequence>
<dbReference type="AlphaFoldDB" id="I3SE59"/>
<name>I3SE59_LOTJA</name>
<protein>
    <submittedName>
        <fullName evidence="1">Uncharacterized protein</fullName>
    </submittedName>
</protein>